<sequence>MGMVNRLFPVLLVVVHMNAKLASLKMRCNRGSPPSTGKPARRPNVRAVECFDPLPQINSFYIQNVSLDATARRYMVDIKINDVTFSAQMDNGADITLLSSTDYALIGSPPLTGASVSAHAANANELKMNGSFKAYVSFDGDNRLLEFHVTDIQNTLLGTDFFKAFDIKDVF</sequence>
<dbReference type="SUPFAM" id="SSF50630">
    <property type="entry name" value="Acid proteases"/>
    <property type="match status" value="1"/>
</dbReference>
<evidence type="ECO:0000256" key="1">
    <source>
        <dbReference type="SAM" id="SignalP"/>
    </source>
</evidence>
<feature type="signal peptide" evidence="1">
    <location>
        <begin position="1"/>
        <end position="23"/>
    </location>
</feature>
<dbReference type="Proteomes" id="UP000887577">
    <property type="component" value="Unplaced"/>
</dbReference>
<evidence type="ECO:0000313" key="2">
    <source>
        <dbReference type="Proteomes" id="UP000887577"/>
    </source>
</evidence>
<dbReference type="InterPro" id="IPR021109">
    <property type="entry name" value="Peptidase_aspartic_dom_sf"/>
</dbReference>
<name>A0A914Z3L9_9BILA</name>
<feature type="chain" id="PRO_5037861467" evidence="1">
    <location>
        <begin position="24"/>
        <end position="171"/>
    </location>
</feature>
<organism evidence="2 3">
    <name type="scientific">Panagrolaimus superbus</name>
    <dbReference type="NCBI Taxonomy" id="310955"/>
    <lineage>
        <taxon>Eukaryota</taxon>
        <taxon>Metazoa</taxon>
        <taxon>Ecdysozoa</taxon>
        <taxon>Nematoda</taxon>
        <taxon>Chromadorea</taxon>
        <taxon>Rhabditida</taxon>
        <taxon>Tylenchina</taxon>
        <taxon>Panagrolaimomorpha</taxon>
        <taxon>Panagrolaimoidea</taxon>
        <taxon>Panagrolaimidae</taxon>
        <taxon>Panagrolaimus</taxon>
    </lineage>
</organism>
<accession>A0A914Z3L9</accession>
<reference evidence="3" key="1">
    <citation type="submission" date="2022-11" db="UniProtKB">
        <authorList>
            <consortium name="WormBaseParasite"/>
        </authorList>
    </citation>
    <scope>IDENTIFICATION</scope>
</reference>
<protein>
    <submittedName>
        <fullName evidence="3">Peptidase A2 domain-containing protein</fullName>
    </submittedName>
</protein>
<keyword evidence="2" id="KW-1185">Reference proteome</keyword>
<dbReference type="Gene3D" id="2.40.70.10">
    <property type="entry name" value="Acid Proteases"/>
    <property type="match status" value="1"/>
</dbReference>
<keyword evidence="1" id="KW-0732">Signal</keyword>
<evidence type="ECO:0000313" key="3">
    <source>
        <dbReference type="WBParaSite" id="PSU_v2.g6489.t1"/>
    </source>
</evidence>
<dbReference type="WBParaSite" id="PSU_v2.g6489.t1">
    <property type="protein sequence ID" value="PSU_v2.g6489.t1"/>
    <property type="gene ID" value="PSU_v2.g6489"/>
</dbReference>
<proteinExistence type="predicted"/>
<dbReference type="AlphaFoldDB" id="A0A914Z3L9"/>